<proteinExistence type="predicted"/>
<dbReference type="AlphaFoldDB" id="A0A672FVM3"/>
<gene>
    <name evidence="2" type="primary">c18h3orf33</name>
</gene>
<feature type="transmembrane region" description="Helical" evidence="1">
    <location>
        <begin position="38"/>
        <end position="55"/>
    </location>
</feature>
<accession>A0A672FVM3</accession>
<dbReference type="InterPro" id="IPR042421">
    <property type="entry name" value="C3orf33-like"/>
</dbReference>
<name>A0A672FVM3_SALFA</name>
<evidence type="ECO:0000313" key="2">
    <source>
        <dbReference type="Ensembl" id="ENSSFAP00005008885.1"/>
    </source>
</evidence>
<sequence length="128" mass="14302">MPESSSQTQTDRQQRDGAAHTSNIVSVVSRLADENLTLVRNISTGLAVAGVIVIARSIRLITKFRAASEIPARFIERNVSLRGKVHSITEKASKWSMSPFICQSSLHYSLSTRMCLRLRCRSVLQEWS</sequence>
<dbReference type="PANTHER" id="PTHR28434">
    <property type="entry name" value="PROTEIN C3ORF33"/>
    <property type="match status" value="1"/>
</dbReference>
<dbReference type="GO" id="GO:0005615">
    <property type="term" value="C:extracellular space"/>
    <property type="evidence" value="ECO:0007669"/>
    <property type="project" value="TreeGrafter"/>
</dbReference>
<dbReference type="InParanoid" id="A0A672FVM3"/>
<reference evidence="2" key="1">
    <citation type="submission" date="2019-06" db="EMBL/GenBank/DDBJ databases">
        <authorList>
            <consortium name="Wellcome Sanger Institute Data Sharing"/>
        </authorList>
    </citation>
    <scope>NUCLEOTIDE SEQUENCE [LARGE SCALE GENOMIC DNA]</scope>
</reference>
<dbReference type="PANTHER" id="PTHR28434:SF1">
    <property type="entry name" value="PROTEIN C3ORF33"/>
    <property type="match status" value="1"/>
</dbReference>
<keyword evidence="1" id="KW-0472">Membrane</keyword>
<reference evidence="2" key="2">
    <citation type="submission" date="2025-08" db="UniProtKB">
        <authorList>
            <consortium name="Ensembl"/>
        </authorList>
    </citation>
    <scope>IDENTIFICATION</scope>
</reference>
<organism evidence="2 3">
    <name type="scientific">Salarias fasciatus</name>
    <name type="common">Jewelled blenny</name>
    <name type="synonym">Blennius fasciatus</name>
    <dbReference type="NCBI Taxonomy" id="181472"/>
    <lineage>
        <taxon>Eukaryota</taxon>
        <taxon>Metazoa</taxon>
        <taxon>Chordata</taxon>
        <taxon>Craniata</taxon>
        <taxon>Vertebrata</taxon>
        <taxon>Euteleostomi</taxon>
        <taxon>Actinopterygii</taxon>
        <taxon>Neopterygii</taxon>
        <taxon>Teleostei</taxon>
        <taxon>Neoteleostei</taxon>
        <taxon>Acanthomorphata</taxon>
        <taxon>Ovalentaria</taxon>
        <taxon>Blenniimorphae</taxon>
        <taxon>Blenniiformes</taxon>
        <taxon>Blennioidei</taxon>
        <taxon>Blenniidae</taxon>
        <taxon>Salariinae</taxon>
        <taxon>Salarias</taxon>
    </lineage>
</organism>
<keyword evidence="3" id="KW-1185">Reference proteome</keyword>
<evidence type="ECO:0000256" key="1">
    <source>
        <dbReference type="SAM" id="Phobius"/>
    </source>
</evidence>
<evidence type="ECO:0000313" key="3">
    <source>
        <dbReference type="Proteomes" id="UP000472267"/>
    </source>
</evidence>
<reference evidence="2" key="3">
    <citation type="submission" date="2025-09" db="UniProtKB">
        <authorList>
            <consortium name="Ensembl"/>
        </authorList>
    </citation>
    <scope>IDENTIFICATION</scope>
</reference>
<keyword evidence="1" id="KW-0812">Transmembrane</keyword>
<dbReference type="Ensembl" id="ENSSFAT00005009312.1">
    <property type="protein sequence ID" value="ENSSFAP00005008885.1"/>
    <property type="gene ID" value="ENSSFAG00005005155.1"/>
</dbReference>
<protein>
    <submittedName>
        <fullName evidence="2">Uncharacterized protein</fullName>
    </submittedName>
</protein>
<dbReference type="Proteomes" id="UP000472267">
    <property type="component" value="Chromosome 14"/>
</dbReference>
<keyword evidence="1" id="KW-1133">Transmembrane helix</keyword>